<dbReference type="GO" id="GO:0016740">
    <property type="term" value="F:transferase activity"/>
    <property type="evidence" value="ECO:0007669"/>
    <property type="project" value="UniProtKB-KW"/>
</dbReference>
<reference evidence="3" key="3">
    <citation type="submission" date="2021-08" db="EMBL/GenBank/DDBJ databases">
        <authorList>
            <person name="Tani A."/>
            <person name="Ola A."/>
            <person name="Ogura Y."/>
            <person name="Katsura K."/>
            <person name="Hayashi T."/>
        </authorList>
    </citation>
    <scope>NUCLEOTIDE SEQUENCE</scope>
    <source>
        <strain evidence="3">DSM 22415</strain>
    </source>
</reference>
<feature type="domain" description="Adenylyltransferase AadA C-terminal" evidence="2">
    <location>
        <begin position="174"/>
        <end position="234"/>
    </location>
</feature>
<reference evidence="3" key="2">
    <citation type="journal article" date="2021" name="Front. Microbiol.">
        <title>Comprehensive Comparative Genomics and Phenotyping of Methylobacterium Species.</title>
        <authorList>
            <person name="Alessa O."/>
            <person name="Ogura Y."/>
            <person name="Fujitani Y."/>
            <person name="Takami H."/>
            <person name="Hayashi T."/>
            <person name="Sahin N."/>
            <person name="Tani A."/>
        </authorList>
    </citation>
    <scope>NUCLEOTIDE SEQUENCE</scope>
    <source>
        <strain evidence="3">DSM 22415</strain>
    </source>
</reference>
<dbReference type="Proteomes" id="UP001055303">
    <property type="component" value="Unassembled WGS sequence"/>
</dbReference>
<dbReference type="RefSeq" id="WP_003602728.1">
    <property type="nucleotide sequence ID" value="NZ_BPQI01000015.1"/>
</dbReference>
<evidence type="ECO:0000313" key="6">
    <source>
        <dbReference type="Proteomes" id="UP001055303"/>
    </source>
</evidence>
<evidence type="ECO:0000313" key="3">
    <source>
        <dbReference type="EMBL" id="GJD54826.1"/>
    </source>
</evidence>
<dbReference type="Proteomes" id="UP000401717">
    <property type="component" value="Unassembled WGS sequence"/>
</dbReference>
<sequence length="257" mass="27590">MPAPSPFPPLDRDPHPHPLVAEAAARFLSALDAALPGYVVGLHLVGSAALDDFVPGRCDLDFVAVTDGLPGRAGALALAQVHEALDTEPSLDGIYVAREDWDGPAVWGPGPAVRAGRFERLSGHRRRPVDRLALADHALTLRGTPPLAWLDAAALTGWAVDALNDLRERHAAGESDEAVLAVCRLHYLLATWRIPSKSAAGLYGLITFEGRWRRILDEALRLRRAPGSPSLYQEADACRRDARAFVEMAAADALSLA</sequence>
<gene>
    <name evidence="3" type="ORF">IFDJLNFL_0705</name>
    <name evidence="4" type="ORF">MTDSW087_00717</name>
</gene>
<accession>A0A564FT58</accession>
<name>A0A564FT58_9HYPH</name>
<organism evidence="4 5">
    <name type="scientific">Methylobacterium dankookense</name>
    <dbReference type="NCBI Taxonomy" id="560405"/>
    <lineage>
        <taxon>Bacteria</taxon>
        <taxon>Pseudomonadati</taxon>
        <taxon>Pseudomonadota</taxon>
        <taxon>Alphaproteobacteria</taxon>
        <taxon>Hyphomicrobiales</taxon>
        <taxon>Methylobacteriaceae</taxon>
        <taxon>Methylobacterium</taxon>
    </lineage>
</organism>
<evidence type="ECO:0000256" key="1">
    <source>
        <dbReference type="ARBA" id="ARBA00022679"/>
    </source>
</evidence>
<dbReference type="InterPro" id="IPR025184">
    <property type="entry name" value="AadA_C"/>
</dbReference>
<protein>
    <recommendedName>
        <fullName evidence="2">Adenylyltransferase AadA C-terminal domain-containing protein</fullName>
    </recommendedName>
</protein>
<evidence type="ECO:0000313" key="5">
    <source>
        <dbReference type="Proteomes" id="UP000401717"/>
    </source>
</evidence>
<evidence type="ECO:0000259" key="2">
    <source>
        <dbReference type="Pfam" id="PF13427"/>
    </source>
</evidence>
<keyword evidence="6" id="KW-1185">Reference proteome</keyword>
<dbReference type="EMBL" id="CABFVH010000003">
    <property type="protein sequence ID" value="VUF11044.1"/>
    <property type="molecule type" value="Genomic_DNA"/>
</dbReference>
<dbReference type="Pfam" id="PF13427">
    <property type="entry name" value="AadA_C"/>
    <property type="match status" value="1"/>
</dbReference>
<dbReference type="EMBL" id="BPQI01000015">
    <property type="protein sequence ID" value="GJD54826.1"/>
    <property type="molecule type" value="Genomic_DNA"/>
</dbReference>
<dbReference type="AlphaFoldDB" id="A0A564FT58"/>
<proteinExistence type="predicted"/>
<keyword evidence="1" id="KW-0808">Transferase</keyword>
<dbReference type="OrthoDB" id="4066793at2"/>
<evidence type="ECO:0000313" key="4">
    <source>
        <dbReference type="EMBL" id="VUF11044.1"/>
    </source>
</evidence>
<reference evidence="4 5" key="1">
    <citation type="submission" date="2019-06" db="EMBL/GenBank/DDBJ databases">
        <authorList>
            <person name="Rodrigo-Torres L."/>
            <person name="Arahal R. D."/>
            <person name="Lucena T."/>
        </authorList>
    </citation>
    <scope>NUCLEOTIDE SEQUENCE [LARGE SCALE GENOMIC DNA]</scope>
    <source>
        <strain evidence="4 5">SW08-7</strain>
    </source>
</reference>